<dbReference type="Pfam" id="PF13242">
    <property type="entry name" value="Hydrolase_like"/>
    <property type="match status" value="1"/>
</dbReference>
<keyword evidence="2" id="KW-1185">Reference proteome</keyword>
<dbReference type="RefSeq" id="WP_353862964.1">
    <property type="nucleotide sequence ID" value="NZ_CP088295.1"/>
</dbReference>
<dbReference type="Gene3D" id="3.40.50.1000">
    <property type="entry name" value="HAD superfamily/HAD-like"/>
    <property type="match status" value="2"/>
</dbReference>
<accession>A0ABY5PDC4</accession>
<dbReference type="SUPFAM" id="SSF56784">
    <property type="entry name" value="HAD-like"/>
    <property type="match status" value="1"/>
</dbReference>
<dbReference type="PANTHER" id="PTHR19288">
    <property type="entry name" value="4-NITROPHENYLPHOSPHATASE-RELATED"/>
    <property type="match status" value="1"/>
</dbReference>
<keyword evidence="1" id="KW-0378">Hydrolase</keyword>
<protein>
    <submittedName>
        <fullName evidence="1">HAD-IIA family hydrolase</fullName>
    </submittedName>
</protein>
<dbReference type="InterPro" id="IPR006357">
    <property type="entry name" value="HAD-SF_hydro_IIA"/>
</dbReference>
<dbReference type="GO" id="GO:0016787">
    <property type="term" value="F:hydrolase activity"/>
    <property type="evidence" value="ECO:0007669"/>
    <property type="project" value="UniProtKB-KW"/>
</dbReference>
<sequence>MLSPAVAPYDHVLLDLDGCVWVGDEPTPRAAEALSALRAAGRGIAFVTNDGRHSGEDFVRKLWRLGMQASAEEVVTVGGALQFLLAERHGAQRAPAVVIGSESIHRHVEASGMRIVNGTDFVSRAAVAVVSGHERFDFAELRDATTAVLRGATLIATSRDPTYPTADGLWPGTGALVAAVETATGQRAHTIGKPEAGLVHAALDRLGPGRALFIGDRLDTDLAAAHNAGIDGAVVLTGSTTRQEAEAADPSPVAIAANLAELVLGTSP</sequence>
<organism evidence="1 2">
    <name type="scientific">Svornostia abyssi</name>
    <dbReference type="NCBI Taxonomy" id="2898438"/>
    <lineage>
        <taxon>Bacteria</taxon>
        <taxon>Bacillati</taxon>
        <taxon>Actinomycetota</taxon>
        <taxon>Thermoleophilia</taxon>
        <taxon>Solirubrobacterales</taxon>
        <taxon>Baekduiaceae</taxon>
        <taxon>Svornostia</taxon>
    </lineage>
</organism>
<reference evidence="2" key="1">
    <citation type="submission" date="2021-11" db="EMBL/GenBank/DDBJ databases">
        <title>Cultivation dependent microbiological survey of springs from the worlds oldest radium mine currently devoted to the extraction of radon-saturated water.</title>
        <authorList>
            <person name="Kapinusova G."/>
            <person name="Smrhova T."/>
            <person name="Strejcek M."/>
            <person name="Suman J."/>
            <person name="Jani K."/>
            <person name="Pajer P."/>
            <person name="Uhlik O."/>
        </authorList>
    </citation>
    <scope>NUCLEOTIDE SEQUENCE [LARGE SCALE GENOMIC DNA]</scope>
    <source>
        <strain evidence="2">J379</strain>
    </source>
</reference>
<dbReference type="Pfam" id="PF13344">
    <property type="entry name" value="Hydrolase_6"/>
    <property type="match status" value="1"/>
</dbReference>
<gene>
    <name evidence="1" type="ORF">LRS13_17250</name>
</gene>
<name>A0ABY5PDC4_9ACTN</name>
<dbReference type="EMBL" id="CP088295">
    <property type="protein sequence ID" value="UUY02437.1"/>
    <property type="molecule type" value="Genomic_DNA"/>
</dbReference>
<dbReference type="PANTHER" id="PTHR19288:SF46">
    <property type="entry name" value="HALOACID DEHALOGENASE-LIKE HYDROLASE DOMAIN-CONTAINING PROTEIN 2"/>
    <property type="match status" value="1"/>
</dbReference>
<evidence type="ECO:0000313" key="1">
    <source>
        <dbReference type="EMBL" id="UUY02437.1"/>
    </source>
</evidence>
<evidence type="ECO:0000313" key="2">
    <source>
        <dbReference type="Proteomes" id="UP001058860"/>
    </source>
</evidence>
<proteinExistence type="predicted"/>
<dbReference type="Proteomes" id="UP001058860">
    <property type="component" value="Chromosome"/>
</dbReference>
<dbReference type="NCBIfam" id="TIGR01460">
    <property type="entry name" value="HAD-SF-IIA"/>
    <property type="match status" value="1"/>
</dbReference>
<dbReference type="InterPro" id="IPR036412">
    <property type="entry name" value="HAD-like_sf"/>
</dbReference>
<dbReference type="InterPro" id="IPR023214">
    <property type="entry name" value="HAD_sf"/>
</dbReference>